<evidence type="ECO:0000313" key="3">
    <source>
        <dbReference type="Proteomes" id="UP001177003"/>
    </source>
</evidence>
<protein>
    <submittedName>
        <fullName evidence="2">Uncharacterized protein</fullName>
    </submittedName>
</protein>
<dbReference type="AlphaFoldDB" id="A0AA35VE56"/>
<evidence type="ECO:0000256" key="1">
    <source>
        <dbReference type="SAM" id="MobiDB-lite"/>
    </source>
</evidence>
<feature type="region of interest" description="Disordered" evidence="1">
    <location>
        <begin position="1"/>
        <end position="41"/>
    </location>
</feature>
<proteinExistence type="predicted"/>
<gene>
    <name evidence="2" type="ORF">LSALG_LOCUS10362</name>
</gene>
<sequence>MIAWKPSSKFKLQDESTNEEEDELIVTSERREVQEEETDDDRIPRLEKMTVSRHLNWSYQFLRSTKKLKRTSDYKIKRVLLTLSLEFLHFVPMGYYMNIT</sequence>
<evidence type="ECO:0000313" key="2">
    <source>
        <dbReference type="EMBL" id="CAI9270020.1"/>
    </source>
</evidence>
<name>A0AA35VE56_LACSI</name>
<dbReference type="EMBL" id="OX465077">
    <property type="protein sequence ID" value="CAI9270020.1"/>
    <property type="molecule type" value="Genomic_DNA"/>
</dbReference>
<organism evidence="2 3">
    <name type="scientific">Lactuca saligna</name>
    <name type="common">Willowleaf lettuce</name>
    <dbReference type="NCBI Taxonomy" id="75948"/>
    <lineage>
        <taxon>Eukaryota</taxon>
        <taxon>Viridiplantae</taxon>
        <taxon>Streptophyta</taxon>
        <taxon>Embryophyta</taxon>
        <taxon>Tracheophyta</taxon>
        <taxon>Spermatophyta</taxon>
        <taxon>Magnoliopsida</taxon>
        <taxon>eudicotyledons</taxon>
        <taxon>Gunneridae</taxon>
        <taxon>Pentapetalae</taxon>
        <taxon>asterids</taxon>
        <taxon>campanulids</taxon>
        <taxon>Asterales</taxon>
        <taxon>Asteraceae</taxon>
        <taxon>Cichorioideae</taxon>
        <taxon>Cichorieae</taxon>
        <taxon>Lactucinae</taxon>
        <taxon>Lactuca</taxon>
    </lineage>
</organism>
<keyword evidence="3" id="KW-1185">Reference proteome</keyword>
<dbReference type="Proteomes" id="UP001177003">
    <property type="component" value="Chromosome 1"/>
</dbReference>
<accession>A0AA35VE56</accession>
<reference evidence="2" key="1">
    <citation type="submission" date="2023-04" db="EMBL/GenBank/DDBJ databases">
        <authorList>
            <person name="Vijverberg K."/>
            <person name="Xiong W."/>
            <person name="Schranz E."/>
        </authorList>
    </citation>
    <scope>NUCLEOTIDE SEQUENCE</scope>
</reference>